<evidence type="ECO:0000313" key="2">
    <source>
        <dbReference type="Proteomes" id="UP001234178"/>
    </source>
</evidence>
<sequence>MVKEARDISRSESLVGLTDLQRTSNLVALAALLGTCQTVSTVIKSAAAGIKVAVLTMVTSTRVEKLEAIASTTIVHIVSVIETMDSIVMSGDLLSDISRNPIRDIRQSCP</sequence>
<accession>A0ABQ9Z0I2</accession>
<dbReference type="EMBL" id="JAOYFB010000002">
    <property type="protein sequence ID" value="KAK4006383.1"/>
    <property type="molecule type" value="Genomic_DNA"/>
</dbReference>
<organism evidence="1 2">
    <name type="scientific">Daphnia magna</name>
    <dbReference type="NCBI Taxonomy" id="35525"/>
    <lineage>
        <taxon>Eukaryota</taxon>
        <taxon>Metazoa</taxon>
        <taxon>Ecdysozoa</taxon>
        <taxon>Arthropoda</taxon>
        <taxon>Crustacea</taxon>
        <taxon>Branchiopoda</taxon>
        <taxon>Diplostraca</taxon>
        <taxon>Cladocera</taxon>
        <taxon>Anomopoda</taxon>
        <taxon>Daphniidae</taxon>
        <taxon>Daphnia</taxon>
    </lineage>
</organism>
<evidence type="ECO:0000313" key="1">
    <source>
        <dbReference type="EMBL" id="KAK4006383.1"/>
    </source>
</evidence>
<dbReference type="Proteomes" id="UP001234178">
    <property type="component" value="Unassembled WGS sequence"/>
</dbReference>
<reference evidence="1 2" key="1">
    <citation type="journal article" date="2023" name="Nucleic Acids Res.">
        <title>The hologenome of Daphnia magna reveals possible DNA methylation and microbiome-mediated evolution of the host genome.</title>
        <authorList>
            <person name="Chaturvedi A."/>
            <person name="Li X."/>
            <person name="Dhandapani V."/>
            <person name="Marshall H."/>
            <person name="Kissane S."/>
            <person name="Cuenca-Cambronero M."/>
            <person name="Asole G."/>
            <person name="Calvet F."/>
            <person name="Ruiz-Romero M."/>
            <person name="Marangio P."/>
            <person name="Guigo R."/>
            <person name="Rago D."/>
            <person name="Mirbahai L."/>
            <person name="Eastwood N."/>
            <person name="Colbourne J.K."/>
            <person name="Zhou J."/>
            <person name="Mallon E."/>
            <person name="Orsini L."/>
        </authorList>
    </citation>
    <scope>NUCLEOTIDE SEQUENCE [LARGE SCALE GENOMIC DNA]</scope>
    <source>
        <strain evidence="1">LRV0_1</strain>
    </source>
</reference>
<comment type="caution">
    <text evidence="1">The sequence shown here is derived from an EMBL/GenBank/DDBJ whole genome shotgun (WGS) entry which is preliminary data.</text>
</comment>
<keyword evidence="2" id="KW-1185">Reference proteome</keyword>
<name>A0ABQ9Z0I2_9CRUS</name>
<protein>
    <submittedName>
        <fullName evidence="1">Uncharacterized protein</fullName>
    </submittedName>
</protein>
<proteinExistence type="predicted"/>
<gene>
    <name evidence="1" type="ORF">OUZ56_011536</name>
</gene>